<dbReference type="GO" id="GO:0046872">
    <property type="term" value="F:metal ion binding"/>
    <property type="evidence" value="ECO:0007669"/>
    <property type="project" value="UniProtKB-KW"/>
</dbReference>
<comment type="similarity">
    <text evidence="1">Belongs to the Gfa family.</text>
</comment>
<dbReference type="PANTHER" id="PTHR33337">
    <property type="entry name" value="GFA DOMAIN-CONTAINING PROTEIN"/>
    <property type="match status" value="1"/>
</dbReference>
<dbReference type="SUPFAM" id="SSF51316">
    <property type="entry name" value="Mss4-like"/>
    <property type="match status" value="2"/>
</dbReference>
<protein>
    <recommendedName>
        <fullName evidence="5">CENP-V/GFA domain-containing protein</fullName>
    </recommendedName>
</protein>
<evidence type="ECO:0000313" key="7">
    <source>
        <dbReference type="Proteomes" id="UP001221413"/>
    </source>
</evidence>
<evidence type="ECO:0000256" key="3">
    <source>
        <dbReference type="ARBA" id="ARBA00022833"/>
    </source>
</evidence>
<gene>
    <name evidence="6" type="ORF">Dda_9240</name>
</gene>
<evidence type="ECO:0000256" key="2">
    <source>
        <dbReference type="ARBA" id="ARBA00022723"/>
    </source>
</evidence>
<keyword evidence="7" id="KW-1185">Reference proteome</keyword>
<evidence type="ECO:0000313" key="6">
    <source>
        <dbReference type="EMBL" id="KAJ6255949.1"/>
    </source>
</evidence>
<dbReference type="EMBL" id="JAQGDS010000016">
    <property type="protein sequence ID" value="KAJ6255949.1"/>
    <property type="molecule type" value="Genomic_DNA"/>
</dbReference>
<keyword evidence="3" id="KW-0862">Zinc</keyword>
<dbReference type="PANTHER" id="PTHR33337:SF30">
    <property type="entry name" value="DUF636 DOMAIN PROTEIN (AFU_ORTHOLOGUE AFUA_1G03180)"/>
    <property type="match status" value="1"/>
</dbReference>
<evidence type="ECO:0000259" key="5">
    <source>
        <dbReference type="PROSITE" id="PS51891"/>
    </source>
</evidence>
<dbReference type="Gene3D" id="3.90.1590.10">
    <property type="entry name" value="glutathione-dependent formaldehyde- activating enzyme (gfa)"/>
    <property type="match status" value="2"/>
</dbReference>
<name>A0AAD6IQH4_DREDA</name>
<feature type="domain" description="CENP-V/GFA" evidence="5">
    <location>
        <begin position="9"/>
        <end position="145"/>
    </location>
</feature>
<dbReference type="AlphaFoldDB" id="A0AAD6IQH4"/>
<keyword evidence="2" id="KW-0479">Metal-binding</keyword>
<accession>A0AAD6IQH4</accession>
<sequence>MEASDSAMLKLACHCGSNTHAFSVTLPLDKKYKDIHFCQCTTCRWATGTFAATAIQAPSPPFDPDGNPPATLTVWKSSDIGSRYFCSTCSAQLFFRYSLPELTKDANRGFYLATGVVELPPGETFGVDCVAYIDSVPDGGLASWLSDVKLRGLLRDTLAVDDIVAREREARNLEVPQKLEGTCYCSSVKITLSRPTGRPEELPPYTFSDNTDLVIPNYTPADEQPAVDEKNPWWIREEQKPAAGKRFLGGLCACTSCRKIAGSEVQGWIFVPTVCVELTLPSGETVPWPSRQELVEDPTYNSIIGTYKSTPGDPGVLRGFCKTCGANIFWDGLTRRNLVDLSTGLFSQRGVREEGWIEWWTERVSFVEDAEKRHDIGKRLERGLQEWKTRLGGRV</sequence>
<dbReference type="InterPro" id="IPR006913">
    <property type="entry name" value="CENP-V/GFA"/>
</dbReference>
<dbReference type="Pfam" id="PF04828">
    <property type="entry name" value="GFA"/>
    <property type="match status" value="1"/>
</dbReference>
<dbReference type="Proteomes" id="UP001221413">
    <property type="component" value="Unassembled WGS sequence"/>
</dbReference>
<keyword evidence="4" id="KW-0456">Lyase</keyword>
<dbReference type="GO" id="GO:0016846">
    <property type="term" value="F:carbon-sulfur lyase activity"/>
    <property type="evidence" value="ECO:0007669"/>
    <property type="project" value="InterPro"/>
</dbReference>
<evidence type="ECO:0000256" key="4">
    <source>
        <dbReference type="ARBA" id="ARBA00023239"/>
    </source>
</evidence>
<comment type="caution">
    <text evidence="6">The sequence shown here is derived from an EMBL/GenBank/DDBJ whole genome shotgun (WGS) entry which is preliminary data.</text>
</comment>
<reference evidence="6" key="1">
    <citation type="submission" date="2023-01" db="EMBL/GenBank/DDBJ databases">
        <title>The chitinases involved in constricting ring structure development in the nematode-trapping fungus Drechslerella dactyloides.</title>
        <authorList>
            <person name="Wang R."/>
            <person name="Zhang L."/>
            <person name="Tang P."/>
            <person name="Li S."/>
            <person name="Liang L."/>
        </authorList>
    </citation>
    <scope>NUCLEOTIDE SEQUENCE</scope>
    <source>
        <strain evidence="6">YMF1.00031</strain>
    </source>
</reference>
<evidence type="ECO:0000256" key="1">
    <source>
        <dbReference type="ARBA" id="ARBA00005495"/>
    </source>
</evidence>
<dbReference type="InterPro" id="IPR011057">
    <property type="entry name" value="Mss4-like_sf"/>
</dbReference>
<dbReference type="PROSITE" id="PS51891">
    <property type="entry name" value="CENP_V_GFA"/>
    <property type="match status" value="1"/>
</dbReference>
<proteinExistence type="inferred from homology"/>
<organism evidence="6 7">
    <name type="scientific">Drechslerella dactyloides</name>
    <name type="common">Nematode-trapping fungus</name>
    <name type="synonym">Arthrobotrys dactyloides</name>
    <dbReference type="NCBI Taxonomy" id="74499"/>
    <lineage>
        <taxon>Eukaryota</taxon>
        <taxon>Fungi</taxon>
        <taxon>Dikarya</taxon>
        <taxon>Ascomycota</taxon>
        <taxon>Pezizomycotina</taxon>
        <taxon>Orbiliomycetes</taxon>
        <taxon>Orbiliales</taxon>
        <taxon>Orbiliaceae</taxon>
        <taxon>Drechslerella</taxon>
    </lineage>
</organism>